<dbReference type="Proteomes" id="UP000437068">
    <property type="component" value="Unassembled WGS sequence"/>
</dbReference>
<dbReference type="EMBL" id="QXGE01012873">
    <property type="protein sequence ID" value="KAE9246421.1"/>
    <property type="molecule type" value="Genomic_DNA"/>
</dbReference>
<gene>
    <name evidence="1" type="ORF">PF001_g33517</name>
</gene>
<comment type="caution">
    <text evidence="1">The sequence shown here is derived from an EMBL/GenBank/DDBJ whole genome shotgun (WGS) entry which is preliminary data.</text>
</comment>
<organism evidence="1 2">
    <name type="scientific">Phytophthora fragariae</name>
    <dbReference type="NCBI Taxonomy" id="53985"/>
    <lineage>
        <taxon>Eukaryota</taxon>
        <taxon>Sar</taxon>
        <taxon>Stramenopiles</taxon>
        <taxon>Oomycota</taxon>
        <taxon>Peronosporomycetes</taxon>
        <taxon>Peronosporales</taxon>
        <taxon>Peronosporaceae</taxon>
        <taxon>Phytophthora</taxon>
    </lineage>
</organism>
<evidence type="ECO:0000313" key="2">
    <source>
        <dbReference type="Proteomes" id="UP000437068"/>
    </source>
</evidence>
<evidence type="ECO:0000313" key="1">
    <source>
        <dbReference type="EMBL" id="KAE9246421.1"/>
    </source>
</evidence>
<dbReference type="AlphaFoldDB" id="A0A6A3ZXA3"/>
<accession>A0A6A3ZXA3</accession>
<name>A0A6A3ZXA3_9STRA</name>
<protein>
    <submittedName>
        <fullName evidence="1">Uncharacterized protein</fullName>
    </submittedName>
</protein>
<proteinExistence type="predicted"/>
<reference evidence="1 2" key="1">
    <citation type="submission" date="2018-08" db="EMBL/GenBank/DDBJ databases">
        <title>Genomic investigation of the strawberry pathogen Phytophthora fragariae indicates pathogenicity is determined by transcriptional variation in three key races.</title>
        <authorList>
            <person name="Adams T.M."/>
            <person name="Armitage A.D."/>
            <person name="Sobczyk M.K."/>
            <person name="Bates H.J."/>
            <person name="Dunwell J.M."/>
            <person name="Nellist C.F."/>
            <person name="Harrison R.J."/>
        </authorList>
    </citation>
    <scope>NUCLEOTIDE SEQUENCE [LARGE SCALE GENOMIC DNA]</scope>
    <source>
        <strain evidence="1 2">A4</strain>
    </source>
</reference>
<sequence>MSCRLRYPRQRLCGTVVFPILDQPTGYVRCIRQSAGLPVVAVKVWRPWWCPGNQLPQSHRVIPQDMGWDPMVADAATKSPQETQMYTL</sequence>